<proteinExistence type="inferred from homology"/>
<evidence type="ECO:0000313" key="15">
    <source>
        <dbReference type="Proteomes" id="UP000886817"/>
    </source>
</evidence>
<dbReference type="NCBIfam" id="TIGR00221">
    <property type="entry name" value="nagA"/>
    <property type="match status" value="1"/>
</dbReference>
<feature type="active site" description="Proton donor/acceptor" evidence="10">
    <location>
        <position position="266"/>
    </location>
</feature>
<keyword evidence="5 9" id="KW-0378">Hydrolase</keyword>
<evidence type="ECO:0000256" key="6">
    <source>
        <dbReference type="ARBA" id="ARBA00023277"/>
    </source>
</evidence>
<dbReference type="EMBL" id="DXEX01000028">
    <property type="protein sequence ID" value="HIX58299.1"/>
    <property type="molecule type" value="Genomic_DNA"/>
</dbReference>
<dbReference type="InterPro" id="IPR032466">
    <property type="entry name" value="Metal_Hydrolase"/>
</dbReference>
<evidence type="ECO:0000259" key="13">
    <source>
        <dbReference type="Pfam" id="PF01979"/>
    </source>
</evidence>
<evidence type="ECO:0000256" key="7">
    <source>
        <dbReference type="ARBA" id="ARBA00047647"/>
    </source>
</evidence>
<dbReference type="GO" id="GO:0006046">
    <property type="term" value="P:N-acetylglucosamine catabolic process"/>
    <property type="evidence" value="ECO:0007669"/>
    <property type="project" value="TreeGrafter"/>
</dbReference>
<dbReference type="InterPro" id="IPR006680">
    <property type="entry name" value="Amidohydro-rel"/>
</dbReference>
<comment type="cofactor">
    <cofactor evidence="12">
        <name>a divalent metal cation</name>
        <dbReference type="ChEBI" id="CHEBI:60240"/>
    </cofactor>
    <text evidence="12">Binds 1 divalent metal cation per subunit.</text>
</comment>
<protein>
    <recommendedName>
        <fullName evidence="3">N-acetylglucosamine-6-phosphate deacetylase</fullName>
        <ecNumber evidence="2">3.5.1.25</ecNumber>
    </recommendedName>
</protein>
<feature type="binding site" evidence="11">
    <location>
        <position position="219"/>
    </location>
    <ligand>
        <name>substrate</name>
    </ligand>
</feature>
<comment type="pathway">
    <text evidence="8">Amino-sugar metabolism; N-acetylneuraminate degradation; D-fructose 6-phosphate from N-acetylneuraminate: step 4/5.</text>
</comment>
<feature type="binding site" evidence="12">
    <location>
        <position position="122"/>
    </location>
    <ligand>
        <name>Zn(2+)</name>
        <dbReference type="ChEBI" id="CHEBI:29105"/>
    </ligand>
</feature>
<evidence type="ECO:0000256" key="10">
    <source>
        <dbReference type="PIRSR" id="PIRSR038994-1"/>
    </source>
</evidence>
<keyword evidence="4 12" id="KW-0479">Metal-binding</keyword>
<dbReference type="Gene3D" id="3.20.20.140">
    <property type="entry name" value="Metal-dependent hydrolases"/>
    <property type="match status" value="1"/>
</dbReference>
<dbReference type="Proteomes" id="UP000886817">
    <property type="component" value="Unassembled WGS sequence"/>
</dbReference>
<comment type="similarity">
    <text evidence="1 9">Belongs to the metallo-dependent hydrolases superfamily. NagA family.</text>
</comment>
<comment type="caution">
    <text evidence="14">The sequence shown here is derived from an EMBL/GenBank/DDBJ whole genome shotgun (WGS) entry which is preliminary data.</text>
</comment>
<dbReference type="InterPro" id="IPR011059">
    <property type="entry name" value="Metal-dep_hydrolase_composite"/>
</dbReference>
<dbReference type="PANTHER" id="PTHR11113:SF14">
    <property type="entry name" value="N-ACETYLGLUCOSAMINE-6-PHOSPHATE DEACETYLASE"/>
    <property type="match status" value="1"/>
</dbReference>
<name>A0A9D2B2S6_9FIRM</name>
<dbReference type="Gene3D" id="2.30.40.10">
    <property type="entry name" value="Urease, subunit C, domain 1"/>
    <property type="match status" value="1"/>
</dbReference>
<keyword evidence="6 9" id="KW-0119">Carbohydrate metabolism</keyword>
<dbReference type="GO" id="GO:0046872">
    <property type="term" value="F:metal ion binding"/>
    <property type="evidence" value="ECO:0007669"/>
    <property type="project" value="UniProtKB-KW"/>
</dbReference>
<feature type="binding site" evidence="11">
    <location>
        <position position="243"/>
    </location>
    <ligand>
        <name>substrate</name>
    </ligand>
</feature>
<dbReference type="CDD" id="cd00854">
    <property type="entry name" value="NagA"/>
    <property type="match status" value="1"/>
</dbReference>
<evidence type="ECO:0000256" key="4">
    <source>
        <dbReference type="ARBA" id="ARBA00022723"/>
    </source>
</evidence>
<sequence length="376" mass="40857">MIIRNAMVYTEDCQFEQKDVLIDGELFTDSSEKAKGEILDGSGCYAIPGLTDIHFHGCVGYDFCDGTEEAIQVIADYEASVGVTTIVPATMTFGEDKLLKIAEAAREHRNGQGAILCGIHMEGPFISMEKKGAQNGAYIHRPDVELFERLQKAAGGLFKIVDLAPEEEGAMEFIRQEAGKVVLSIAHTAADYETARQAMEAGVTHMTHLYNAMHPIHHRNPGPVIAAADDGRCEAELICDGVHIHPAVVRSTLKLFGIDRVVFISDTMMAAGLADGQYELGGQPVTVKGNRATLRDGTLAGSNTNLMECMRTAVREMQIPLETAVRCAAVNPAKTVGIYDRYGSILPGKMANLVLLDKEDLRVRQVILRGKLLQGK</sequence>
<reference evidence="14" key="1">
    <citation type="journal article" date="2021" name="PeerJ">
        <title>Extensive microbial diversity within the chicken gut microbiome revealed by metagenomics and culture.</title>
        <authorList>
            <person name="Gilroy R."/>
            <person name="Ravi A."/>
            <person name="Getino M."/>
            <person name="Pursley I."/>
            <person name="Horton D.L."/>
            <person name="Alikhan N.F."/>
            <person name="Baker D."/>
            <person name="Gharbi K."/>
            <person name="Hall N."/>
            <person name="Watson M."/>
            <person name="Adriaenssens E.M."/>
            <person name="Foster-Nyarko E."/>
            <person name="Jarju S."/>
            <person name="Secka A."/>
            <person name="Antonio M."/>
            <person name="Oren A."/>
            <person name="Chaudhuri R.R."/>
            <person name="La Ragione R."/>
            <person name="Hildebrand F."/>
            <person name="Pallen M.J."/>
        </authorList>
    </citation>
    <scope>NUCLEOTIDE SEQUENCE</scope>
    <source>
        <strain evidence="14">ChiSjej1B19-8411</strain>
    </source>
</reference>
<dbReference type="InterPro" id="IPR003764">
    <property type="entry name" value="GlcNAc_6-P_deAcase"/>
</dbReference>
<dbReference type="SUPFAM" id="SSF51556">
    <property type="entry name" value="Metallo-dependent hydrolases"/>
    <property type="match status" value="1"/>
</dbReference>
<evidence type="ECO:0000256" key="3">
    <source>
        <dbReference type="ARBA" id="ARBA00018029"/>
    </source>
</evidence>
<dbReference type="Pfam" id="PF01979">
    <property type="entry name" value="Amidohydro_1"/>
    <property type="match status" value="1"/>
</dbReference>
<evidence type="ECO:0000256" key="2">
    <source>
        <dbReference type="ARBA" id="ARBA00011899"/>
    </source>
</evidence>
<evidence type="ECO:0000256" key="1">
    <source>
        <dbReference type="ARBA" id="ARBA00010716"/>
    </source>
</evidence>
<feature type="binding site" evidence="11">
    <location>
        <begin position="211"/>
        <end position="212"/>
    </location>
    <ligand>
        <name>substrate</name>
    </ligand>
</feature>
<dbReference type="FunFam" id="3.20.20.140:FF:000004">
    <property type="entry name" value="N-acetylglucosamine-6-phosphate deacetylase"/>
    <property type="match status" value="1"/>
</dbReference>
<comment type="catalytic activity">
    <reaction evidence="7">
        <text>N-acetyl-D-glucosamine 6-phosphate + H2O = D-glucosamine 6-phosphate + acetate</text>
        <dbReference type="Rhea" id="RHEA:22936"/>
        <dbReference type="ChEBI" id="CHEBI:15377"/>
        <dbReference type="ChEBI" id="CHEBI:30089"/>
        <dbReference type="ChEBI" id="CHEBI:57513"/>
        <dbReference type="ChEBI" id="CHEBI:58725"/>
        <dbReference type="EC" id="3.5.1.25"/>
    </reaction>
</comment>
<evidence type="ECO:0000256" key="8">
    <source>
        <dbReference type="ARBA" id="ARBA00060590"/>
    </source>
</evidence>
<reference evidence="14" key="2">
    <citation type="submission" date="2021-04" db="EMBL/GenBank/DDBJ databases">
        <authorList>
            <person name="Gilroy R."/>
        </authorList>
    </citation>
    <scope>NUCLEOTIDE SEQUENCE</scope>
    <source>
        <strain evidence="14">ChiSjej1B19-8411</strain>
    </source>
</reference>
<evidence type="ECO:0000256" key="12">
    <source>
        <dbReference type="PIRSR" id="PIRSR038994-3"/>
    </source>
</evidence>
<evidence type="ECO:0000256" key="9">
    <source>
        <dbReference type="PIRNR" id="PIRNR038994"/>
    </source>
</evidence>
<evidence type="ECO:0000313" key="14">
    <source>
        <dbReference type="EMBL" id="HIX58299.1"/>
    </source>
</evidence>
<dbReference type="PIRSF" id="PIRSF038994">
    <property type="entry name" value="NagA"/>
    <property type="match status" value="1"/>
</dbReference>
<feature type="domain" description="Amidohydrolase-related" evidence="13">
    <location>
        <begin position="46"/>
        <end position="372"/>
    </location>
</feature>
<dbReference type="PANTHER" id="PTHR11113">
    <property type="entry name" value="N-ACETYLGLUCOSAMINE-6-PHOSPHATE DEACETYLASE"/>
    <property type="match status" value="1"/>
</dbReference>
<accession>A0A9D2B2S6</accession>
<dbReference type="SUPFAM" id="SSF51338">
    <property type="entry name" value="Composite domain of metallo-dependent hydrolases"/>
    <property type="match status" value="1"/>
</dbReference>
<evidence type="ECO:0000256" key="11">
    <source>
        <dbReference type="PIRSR" id="PIRSR038994-2"/>
    </source>
</evidence>
<gene>
    <name evidence="14" type="primary">nagA</name>
    <name evidence="14" type="ORF">IAA45_01075</name>
</gene>
<feature type="binding site" evidence="12">
    <location>
        <position position="187"/>
    </location>
    <ligand>
        <name>Zn(2+)</name>
        <dbReference type="ChEBI" id="CHEBI:29105"/>
    </ligand>
</feature>
<feature type="binding site" evidence="11">
    <location>
        <position position="133"/>
    </location>
    <ligand>
        <name>substrate</name>
    </ligand>
</feature>
<dbReference type="EC" id="3.5.1.25" evidence="2"/>
<feature type="binding site" evidence="12">
    <location>
        <position position="208"/>
    </location>
    <ligand>
        <name>Zn(2+)</name>
        <dbReference type="ChEBI" id="CHEBI:29105"/>
    </ligand>
</feature>
<dbReference type="GO" id="GO:0008448">
    <property type="term" value="F:N-acetylglucosamine-6-phosphate deacetylase activity"/>
    <property type="evidence" value="ECO:0007669"/>
    <property type="project" value="UniProtKB-EC"/>
</dbReference>
<dbReference type="AlphaFoldDB" id="A0A9D2B2S6"/>
<evidence type="ECO:0000256" key="5">
    <source>
        <dbReference type="ARBA" id="ARBA00022801"/>
    </source>
</evidence>
<organism evidence="14 15">
    <name type="scientific">Candidatus Blautia gallistercoris</name>
    <dbReference type="NCBI Taxonomy" id="2838490"/>
    <lineage>
        <taxon>Bacteria</taxon>
        <taxon>Bacillati</taxon>
        <taxon>Bacillota</taxon>
        <taxon>Clostridia</taxon>
        <taxon>Lachnospirales</taxon>
        <taxon>Lachnospiraceae</taxon>
        <taxon>Blautia</taxon>
    </lineage>
</organism>
<feature type="binding site" evidence="11">
    <location>
        <begin position="299"/>
        <end position="301"/>
    </location>
    <ligand>
        <name>substrate</name>
    </ligand>
</feature>